<dbReference type="EMBL" id="BAAANN010000014">
    <property type="protein sequence ID" value="GAA1963051.1"/>
    <property type="molecule type" value="Genomic_DNA"/>
</dbReference>
<dbReference type="CDD" id="cd01949">
    <property type="entry name" value="GGDEF"/>
    <property type="match status" value="1"/>
</dbReference>
<keyword evidence="1" id="KW-1133">Transmembrane helix</keyword>
<dbReference type="InterPro" id="IPR050469">
    <property type="entry name" value="Diguanylate_Cyclase"/>
</dbReference>
<feature type="domain" description="GGDEF" evidence="2">
    <location>
        <begin position="281"/>
        <end position="412"/>
    </location>
</feature>
<keyword evidence="1" id="KW-0812">Transmembrane</keyword>
<dbReference type="Pfam" id="PF00990">
    <property type="entry name" value="GGDEF"/>
    <property type="match status" value="1"/>
</dbReference>
<keyword evidence="1" id="KW-0472">Membrane</keyword>
<evidence type="ECO:0000313" key="4">
    <source>
        <dbReference type="Proteomes" id="UP001501116"/>
    </source>
</evidence>
<feature type="transmembrane region" description="Helical" evidence="1">
    <location>
        <begin position="164"/>
        <end position="187"/>
    </location>
</feature>
<dbReference type="PANTHER" id="PTHR45138:SF9">
    <property type="entry name" value="DIGUANYLATE CYCLASE DGCM-RELATED"/>
    <property type="match status" value="1"/>
</dbReference>
<dbReference type="InterPro" id="IPR043128">
    <property type="entry name" value="Rev_trsase/Diguanyl_cyclase"/>
</dbReference>
<dbReference type="Gene3D" id="3.30.70.270">
    <property type="match status" value="1"/>
</dbReference>
<reference evidence="4" key="1">
    <citation type="journal article" date="2019" name="Int. J. Syst. Evol. Microbiol.">
        <title>The Global Catalogue of Microorganisms (GCM) 10K type strain sequencing project: providing services to taxonomists for standard genome sequencing and annotation.</title>
        <authorList>
            <consortium name="The Broad Institute Genomics Platform"/>
            <consortium name="The Broad Institute Genome Sequencing Center for Infectious Disease"/>
            <person name="Wu L."/>
            <person name="Ma J."/>
        </authorList>
    </citation>
    <scope>NUCLEOTIDE SEQUENCE [LARGE SCALE GENOMIC DNA]</scope>
    <source>
        <strain evidence="4">JCM 14545</strain>
    </source>
</reference>
<gene>
    <name evidence="3" type="ORF">GCM10009754_37960</name>
</gene>
<accession>A0ABP5CF34</accession>
<dbReference type="SUPFAM" id="SSF55073">
    <property type="entry name" value="Nucleotide cyclase"/>
    <property type="match status" value="1"/>
</dbReference>
<evidence type="ECO:0000313" key="3">
    <source>
        <dbReference type="EMBL" id="GAA1963051.1"/>
    </source>
</evidence>
<dbReference type="NCBIfam" id="TIGR00254">
    <property type="entry name" value="GGDEF"/>
    <property type="match status" value="1"/>
</dbReference>
<dbReference type="PROSITE" id="PS50887">
    <property type="entry name" value="GGDEF"/>
    <property type="match status" value="1"/>
</dbReference>
<dbReference type="InterPro" id="IPR000160">
    <property type="entry name" value="GGDEF_dom"/>
</dbReference>
<name>A0ABP5CF34_9PSEU</name>
<protein>
    <submittedName>
        <fullName evidence="3">GGDEF domain-containing protein</fullName>
    </submittedName>
</protein>
<dbReference type="InterPro" id="IPR029787">
    <property type="entry name" value="Nucleotide_cyclase"/>
</dbReference>
<sequence>MPDGEGGYVGGGRTRVDGWPKWARSRWTRAWIVLVDTGAAAVFLTAPFERGGRYEIVASGVLLGCGVVAAETARRVEGRRLRYENMPYVNLSSVWTMAGALVLPPAVAGALAAALYAHVWLRGPRGMHLARVAFNASNVIVTCQVTAWCAAGLGTYDGSPLGTFGLGVLIVVYFAVNTAIASVLLALDGGDRSARGLLGARPDNVLELATLCAGVLVALMLEWHPPLVALVLLPAFCLHRSGLVRQFERAATIDAKTELLNAARWHEVADAELERARRGGTGLGVLMIDVDHFRQVNNTMGHLAGDEALRAVGRAMRETTDLCGRFGGEEFVVALPATTVEDAADVADRIRRRVERMRVTSSTGAVFGVTVSIGVAGFPTAGQSVEDVMHAADNALFTAKRRGRNRVHVALSGD</sequence>
<evidence type="ECO:0000256" key="1">
    <source>
        <dbReference type="SAM" id="Phobius"/>
    </source>
</evidence>
<evidence type="ECO:0000259" key="2">
    <source>
        <dbReference type="PROSITE" id="PS50887"/>
    </source>
</evidence>
<dbReference type="SMART" id="SM00267">
    <property type="entry name" value="GGDEF"/>
    <property type="match status" value="1"/>
</dbReference>
<feature type="transmembrane region" description="Helical" evidence="1">
    <location>
        <begin position="94"/>
        <end position="117"/>
    </location>
</feature>
<keyword evidence="4" id="KW-1185">Reference proteome</keyword>
<organism evidence="3 4">
    <name type="scientific">Amycolatopsis minnesotensis</name>
    <dbReference type="NCBI Taxonomy" id="337894"/>
    <lineage>
        <taxon>Bacteria</taxon>
        <taxon>Bacillati</taxon>
        <taxon>Actinomycetota</taxon>
        <taxon>Actinomycetes</taxon>
        <taxon>Pseudonocardiales</taxon>
        <taxon>Pseudonocardiaceae</taxon>
        <taxon>Amycolatopsis</taxon>
    </lineage>
</organism>
<dbReference type="PANTHER" id="PTHR45138">
    <property type="entry name" value="REGULATORY COMPONENTS OF SENSORY TRANSDUCTION SYSTEM"/>
    <property type="match status" value="1"/>
</dbReference>
<proteinExistence type="predicted"/>
<comment type="caution">
    <text evidence="3">The sequence shown here is derived from an EMBL/GenBank/DDBJ whole genome shotgun (WGS) entry which is preliminary data.</text>
</comment>
<dbReference type="Proteomes" id="UP001501116">
    <property type="component" value="Unassembled WGS sequence"/>
</dbReference>